<protein>
    <submittedName>
        <fullName evidence="2">Glycosyl transferase family 2</fullName>
    </submittedName>
</protein>
<dbReference type="SUPFAM" id="SSF53448">
    <property type="entry name" value="Nucleotide-diphospho-sugar transferases"/>
    <property type="match status" value="1"/>
</dbReference>
<dbReference type="EMBL" id="CP025299">
    <property type="protein sequence ID" value="AUG30413.1"/>
    <property type="molecule type" value="Genomic_DNA"/>
</dbReference>
<dbReference type="InterPro" id="IPR029044">
    <property type="entry name" value="Nucleotide-diphossugar_trans"/>
</dbReference>
<dbReference type="Proteomes" id="UP000233276">
    <property type="component" value="Chromosome"/>
</dbReference>
<proteinExistence type="predicted"/>
<dbReference type="GO" id="GO:0016740">
    <property type="term" value="F:transferase activity"/>
    <property type="evidence" value="ECO:0007669"/>
    <property type="project" value="UniProtKB-KW"/>
</dbReference>
<evidence type="ECO:0000259" key="1">
    <source>
        <dbReference type="Pfam" id="PF00535"/>
    </source>
</evidence>
<dbReference type="CDD" id="cd00761">
    <property type="entry name" value="Glyco_tranf_GTA_type"/>
    <property type="match status" value="1"/>
</dbReference>
<gene>
    <name evidence="2" type="ORF">CXR34_13760</name>
</gene>
<feature type="domain" description="Glycosyltransferase 2-like" evidence="1">
    <location>
        <begin position="28"/>
        <end position="148"/>
    </location>
</feature>
<keyword evidence="2" id="KW-0808">Transferase</keyword>
<dbReference type="PANTHER" id="PTHR43685">
    <property type="entry name" value="GLYCOSYLTRANSFERASE"/>
    <property type="match status" value="1"/>
</dbReference>
<dbReference type="Pfam" id="PF00535">
    <property type="entry name" value="Glycos_transf_2"/>
    <property type="match status" value="1"/>
</dbReference>
<accession>A0A2K9E0G3</accession>
<dbReference type="AlphaFoldDB" id="A0A2K9E0G3"/>
<reference evidence="2 3" key="1">
    <citation type="submission" date="2017-12" db="EMBL/GenBank/DDBJ databases">
        <title>Isolation and characterization of estrogens degradatiion strain Microbacterium hominis SJTG1.</title>
        <authorList>
            <person name="Xiong W."/>
            <person name="Yin C."/>
            <person name="Zheng D."/>
            <person name="Liang R."/>
        </authorList>
    </citation>
    <scope>NUCLEOTIDE SEQUENCE [LARGE SCALE GENOMIC DNA]</scope>
    <source>
        <strain evidence="2 3">SJTG1</strain>
    </source>
</reference>
<dbReference type="InterPro" id="IPR001173">
    <property type="entry name" value="Glyco_trans_2-like"/>
</dbReference>
<dbReference type="PANTHER" id="PTHR43685:SF11">
    <property type="entry name" value="GLYCOSYLTRANSFERASE TAGX-RELATED"/>
    <property type="match status" value="1"/>
</dbReference>
<sequence>MRGAGGATAVADGPDTPRRGPAVAEFDILLPFYGPSDQFEEAVRSVLAQSHGDFRLLCVDDHYPSLEPRDWLLSLDDPRIEYVRNDHNLGVAGNFSRCLELAEAEWFVMMGGDDIMLPGYLETMSRQLHAHPGVDIIQLGVEVIDAGGRPSRPLGDVVKAVLRPRTRGASVVIEGEAMAKSLARADWAYFPSLLWRTSTARRIGFDTTFAIALDLSLLLDIALDGGRMLIADDLVFRYRRHAASASAAGTHGDVRFTQEAMLLDAYARRFAARGWHGAARTARARLIPRLNALVSAAAALARGRGSQARRYLRHVFA</sequence>
<evidence type="ECO:0000313" key="2">
    <source>
        <dbReference type="EMBL" id="AUG30413.1"/>
    </source>
</evidence>
<name>A0A2K9E0G3_9MICO</name>
<organism evidence="2 3">
    <name type="scientific">Microbacterium hominis</name>
    <dbReference type="NCBI Taxonomy" id="162426"/>
    <lineage>
        <taxon>Bacteria</taxon>
        <taxon>Bacillati</taxon>
        <taxon>Actinomycetota</taxon>
        <taxon>Actinomycetes</taxon>
        <taxon>Micrococcales</taxon>
        <taxon>Microbacteriaceae</taxon>
        <taxon>Microbacterium</taxon>
    </lineage>
</organism>
<dbReference type="Gene3D" id="3.90.550.10">
    <property type="entry name" value="Spore Coat Polysaccharide Biosynthesis Protein SpsA, Chain A"/>
    <property type="match status" value="1"/>
</dbReference>
<dbReference type="KEGG" id="mhos:CXR34_13760"/>
<evidence type="ECO:0000313" key="3">
    <source>
        <dbReference type="Proteomes" id="UP000233276"/>
    </source>
</evidence>
<dbReference type="InterPro" id="IPR050834">
    <property type="entry name" value="Glycosyltransf_2"/>
</dbReference>